<protein>
    <submittedName>
        <fullName evidence="1">Uncharacterized protein</fullName>
    </submittedName>
</protein>
<dbReference type="AlphaFoldDB" id="A0A0G0W8H7"/>
<evidence type="ECO:0000313" key="1">
    <source>
        <dbReference type="EMBL" id="KKR71527.1"/>
    </source>
</evidence>
<comment type="caution">
    <text evidence="1">The sequence shown here is derived from an EMBL/GenBank/DDBJ whole genome shotgun (WGS) entry which is preliminary data.</text>
</comment>
<gene>
    <name evidence="1" type="ORF">UU16_C0060G0001</name>
</gene>
<dbReference type="EMBL" id="LBZO01000060">
    <property type="protein sequence ID" value="KKR71527.1"/>
    <property type="molecule type" value="Genomic_DNA"/>
</dbReference>
<evidence type="ECO:0000313" key="2">
    <source>
        <dbReference type="Proteomes" id="UP000034013"/>
    </source>
</evidence>
<feature type="non-terminal residue" evidence="1">
    <location>
        <position position="1"/>
    </location>
</feature>
<name>A0A0G0W8H7_9BACT</name>
<reference evidence="1 2" key="1">
    <citation type="journal article" date="2015" name="Nature">
        <title>rRNA introns, odd ribosomes, and small enigmatic genomes across a large radiation of phyla.</title>
        <authorList>
            <person name="Brown C.T."/>
            <person name="Hug L.A."/>
            <person name="Thomas B.C."/>
            <person name="Sharon I."/>
            <person name="Castelle C.J."/>
            <person name="Singh A."/>
            <person name="Wilkins M.J."/>
            <person name="Williams K.H."/>
            <person name="Banfield J.F."/>
        </authorList>
    </citation>
    <scope>NUCLEOTIDE SEQUENCE [LARGE SCALE GENOMIC DNA]</scope>
</reference>
<proteinExistence type="predicted"/>
<organism evidence="1 2">
    <name type="scientific">Candidatus Woesebacteria bacterium GW2011_GWA2_40_7</name>
    <dbReference type="NCBI Taxonomy" id="1618562"/>
    <lineage>
        <taxon>Bacteria</taxon>
        <taxon>Candidatus Woeseibacteriota</taxon>
    </lineage>
</organism>
<dbReference type="Proteomes" id="UP000034013">
    <property type="component" value="Unassembled WGS sequence"/>
</dbReference>
<accession>A0A0G0W8H7</accession>
<sequence>GVRIPHRPPFDVAQGEQIAGVAKWYTQGP</sequence>